<feature type="non-terminal residue" evidence="2">
    <location>
        <position position="1"/>
    </location>
</feature>
<protein>
    <submittedName>
        <fullName evidence="2">Uncharacterized protein</fullName>
    </submittedName>
</protein>
<dbReference type="EMBL" id="LJIJ01000286">
    <property type="protein sequence ID" value="ODM99358.1"/>
    <property type="molecule type" value="Genomic_DNA"/>
</dbReference>
<dbReference type="Proteomes" id="UP000094527">
    <property type="component" value="Unassembled WGS sequence"/>
</dbReference>
<accession>A0A1D2N276</accession>
<organism evidence="2 3">
    <name type="scientific">Orchesella cincta</name>
    <name type="common">Springtail</name>
    <name type="synonym">Podura cincta</name>
    <dbReference type="NCBI Taxonomy" id="48709"/>
    <lineage>
        <taxon>Eukaryota</taxon>
        <taxon>Metazoa</taxon>
        <taxon>Ecdysozoa</taxon>
        <taxon>Arthropoda</taxon>
        <taxon>Hexapoda</taxon>
        <taxon>Collembola</taxon>
        <taxon>Entomobryomorpha</taxon>
        <taxon>Entomobryoidea</taxon>
        <taxon>Orchesellidae</taxon>
        <taxon>Orchesellinae</taxon>
        <taxon>Orchesella</taxon>
    </lineage>
</organism>
<proteinExistence type="predicted"/>
<evidence type="ECO:0000313" key="2">
    <source>
        <dbReference type="EMBL" id="ODM99358.1"/>
    </source>
</evidence>
<name>A0A1D2N276_ORCCI</name>
<comment type="caution">
    <text evidence="2">The sequence shown here is derived from an EMBL/GenBank/DDBJ whole genome shotgun (WGS) entry which is preliminary data.</text>
</comment>
<feature type="region of interest" description="Disordered" evidence="1">
    <location>
        <begin position="123"/>
        <end position="163"/>
    </location>
</feature>
<sequence>ILLKRQDELKKEAKRRFLKKCADIKCITKQIRGTLAYSHAILKVRNEIASNCDEIAAVNFLTSSESTYNWLAELDKKLGHDYDLIVENDWHFNLDVEAGFQVAKSLREFAHIEYSFTPKQKPAAPTKTYAGAKKPANVSDSSKSTVLTSNSNATSSEPVLTNDTNLTAPRRRIAVKSTGQLSVNKVKTNSATGVSLGRLSVGKVDSGEADRSGMAKVFV</sequence>
<keyword evidence="3" id="KW-1185">Reference proteome</keyword>
<dbReference type="AlphaFoldDB" id="A0A1D2N276"/>
<gene>
    <name evidence="2" type="ORF">Ocin01_07326</name>
</gene>
<evidence type="ECO:0000313" key="3">
    <source>
        <dbReference type="Proteomes" id="UP000094527"/>
    </source>
</evidence>
<evidence type="ECO:0000256" key="1">
    <source>
        <dbReference type="SAM" id="MobiDB-lite"/>
    </source>
</evidence>
<reference evidence="2 3" key="1">
    <citation type="journal article" date="2016" name="Genome Biol. Evol.">
        <title>Gene Family Evolution Reflects Adaptation to Soil Environmental Stressors in the Genome of the Collembolan Orchesella cincta.</title>
        <authorList>
            <person name="Faddeeva-Vakhrusheva A."/>
            <person name="Derks M.F."/>
            <person name="Anvar S.Y."/>
            <person name="Agamennone V."/>
            <person name="Suring W."/>
            <person name="Smit S."/>
            <person name="van Straalen N.M."/>
            <person name="Roelofs D."/>
        </authorList>
    </citation>
    <scope>NUCLEOTIDE SEQUENCE [LARGE SCALE GENOMIC DNA]</scope>
    <source>
        <tissue evidence="2">Mixed pool</tissue>
    </source>
</reference>
<feature type="compositionally biased region" description="Polar residues" evidence="1">
    <location>
        <begin position="138"/>
        <end position="163"/>
    </location>
</feature>